<comment type="caution">
    <text evidence="4">The sequence shown here is derived from an EMBL/GenBank/DDBJ whole genome shotgun (WGS) entry which is preliminary data.</text>
</comment>
<keyword evidence="3" id="KW-0472">Membrane</keyword>
<keyword evidence="3" id="KW-1133">Transmembrane helix</keyword>
<dbReference type="EMBL" id="QLYX01000001">
    <property type="protein sequence ID" value="RAY16618.1"/>
    <property type="molecule type" value="Genomic_DNA"/>
</dbReference>
<feature type="compositionally biased region" description="Pro residues" evidence="2">
    <location>
        <begin position="405"/>
        <end position="415"/>
    </location>
</feature>
<evidence type="ECO:0008006" key="6">
    <source>
        <dbReference type="Google" id="ProtNLM"/>
    </source>
</evidence>
<reference evidence="4 5" key="1">
    <citation type="submission" date="2018-06" db="EMBL/GenBank/DDBJ databases">
        <title>Actinomadura craniellae sp. nov. isolated from marine sponge Craniella sp.</title>
        <authorList>
            <person name="Li L."/>
            <person name="Xu Q.H."/>
            <person name="Lin H.W."/>
            <person name="Lu Y.H."/>
        </authorList>
    </citation>
    <scope>NUCLEOTIDE SEQUENCE [LARGE SCALE GENOMIC DNA]</scope>
    <source>
        <strain evidence="4 5">LHW63021</strain>
    </source>
</reference>
<protein>
    <recommendedName>
        <fullName evidence="6">DUF4407 domain-containing protein</fullName>
    </recommendedName>
</protein>
<keyword evidence="5" id="KW-1185">Reference proteome</keyword>
<gene>
    <name evidence="4" type="ORF">DPM19_00025</name>
</gene>
<evidence type="ECO:0000256" key="1">
    <source>
        <dbReference type="SAM" id="Coils"/>
    </source>
</evidence>
<organism evidence="4 5">
    <name type="scientific">Actinomadura craniellae</name>
    <dbReference type="NCBI Taxonomy" id="2231787"/>
    <lineage>
        <taxon>Bacteria</taxon>
        <taxon>Bacillati</taxon>
        <taxon>Actinomycetota</taxon>
        <taxon>Actinomycetes</taxon>
        <taxon>Streptosporangiales</taxon>
        <taxon>Thermomonosporaceae</taxon>
        <taxon>Actinomadura</taxon>
    </lineage>
</organism>
<feature type="region of interest" description="Disordered" evidence="2">
    <location>
        <begin position="400"/>
        <end position="503"/>
    </location>
</feature>
<feature type="compositionally biased region" description="Basic and acidic residues" evidence="2">
    <location>
        <begin position="439"/>
        <end position="467"/>
    </location>
</feature>
<dbReference type="AlphaFoldDB" id="A0A365HC86"/>
<dbReference type="InterPro" id="IPR025519">
    <property type="entry name" value="DUF4407"/>
</dbReference>
<name>A0A365HC86_9ACTN</name>
<sequence>MPRFVYNQTRKKEQHVRRFLIWLSGAQAEILAECPTDRGKYEGIGSAVLITACMAAISMVFALNTALNVPLPLALGAGMLWGLAIMSLDRWLVGSIQGQEKAWKNIMTAVPRLLLALLFGIVISHPLVLQIFRPEIEAQISQIQRAESDKFLAEQQRGNVGKEITQRQREVDGLQKVITSRGTDSIDPNTDPKVRGLTVQRDDQQKTVDALYAEWRCQLDGSYNGRTCNAGQGPLANATKKKHDQAQARLSSLNRQIEDRKKELTAGDRNSRATRLDYARKELPKAQERLTALRDQQQAAQTAFEAKNKASTGLLIRLKALDEVAKTNDTLNSARLILLAFIMAIECLPIIVKLMQTFGPPSNYDKIRKIKENAQMRVAEEHIKQDQMDKILGGQESIEKIWDDPVPPPRPPRPTTPLHEDPWAGDGQSAPFSAQGPHDPWEDDRLRRMTDQFESEPRSSAPRDPRDVPPPNGAPVGGTDTGALDDDLDLGSPWHRPSDEWRN</sequence>
<feature type="transmembrane region" description="Helical" evidence="3">
    <location>
        <begin position="113"/>
        <end position="132"/>
    </location>
</feature>
<evidence type="ECO:0000313" key="5">
    <source>
        <dbReference type="Proteomes" id="UP000251891"/>
    </source>
</evidence>
<keyword evidence="1" id="KW-0175">Coiled coil</keyword>
<evidence type="ECO:0000256" key="2">
    <source>
        <dbReference type="SAM" id="MobiDB-lite"/>
    </source>
</evidence>
<evidence type="ECO:0000256" key="3">
    <source>
        <dbReference type="SAM" id="Phobius"/>
    </source>
</evidence>
<proteinExistence type="predicted"/>
<dbReference type="Proteomes" id="UP000251891">
    <property type="component" value="Unassembled WGS sequence"/>
</dbReference>
<dbReference type="Pfam" id="PF14362">
    <property type="entry name" value="DUF4407"/>
    <property type="match status" value="1"/>
</dbReference>
<keyword evidence="3" id="KW-0812">Transmembrane</keyword>
<feature type="transmembrane region" description="Helical" evidence="3">
    <location>
        <begin position="73"/>
        <end position="92"/>
    </location>
</feature>
<accession>A0A365HC86</accession>
<feature type="coiled-coil region" evidence="1">
    <location>
        <begin position="236"/>
        <end position="296"/>
    </location>
</feature>
<feature type="transmembrane region" description="Helical" evidence="3">
    <location>
        <begin position="47"/>
        <end position="67"/>
    </location>
</feature>
<evidence type="ECO:0000313" key="4">
    <source>
        <dbReference type="EMBL" id="RAY16618.1"/>
    </source>
</evidence>